<dbReference type="RefSeq" id="WP_186776295.1">
    <property type="nucleotide sequence ID" value="NZ_SJPX01000003.1"/>
</dbReference>
<dbReference type="Gene3D" id="3.40.50.2300">
    <property type="match status" value="2"/>
</dbReference>
<dbReference type="AlphaFoldDB" id="A0A5C6EUJ5"/>
<dbReference type="Pfam" id="PF13377">
    <property type="entry name" value="Peripla_BP_3"/>
    <property type="match status" value="1"/>
</dbReference>
<dbReference type="Gene3D" id="1.10.10.60">
    <property type="entry name" value="Homeodomain-like"/>
    <property type="match status" value="1"/>
</dbReference>
<dbReference type="Pfam" id="PF22177">
    <property type="entry name" value="PBP1_XylR"/>
    <property type="match status" value="1"/>
</dbReference>
<accession>A0A5C6EUJ5</accession>
<dbReference type="InterPro" id="IPR018060">
    <property type="entry name" value="HTH_AraC"/>
</dbReference>
<evidence type="ECO:0000256" key="2">
    <source>
        <dbReference type="ARBA" id="ARBA00023125"/>
    </source>
</evidence>
<dbReference type="SUPFAM" id="SSF46689">
    <property type="entry name" value="Homeodomain-like"/>
    <property type="match status" value="2"/>
</dbReference>
<name>A0A5C6EUJ5_9BACT</name>
<dbReference type="SMART" id="SM00342">
    <property type="entry name" value="HTH_ARAC"/>
    <property type="match status" value="1"/>
</dbReference>
<dbReference type="CDD" id="cd01543">
    <property type="entry name" value="PBP1_XylR"/>
    <property type="match status" value="1"/>
</dbReference>
<evidence type="ECO:0000313" key="5">
    <source>
        <dbReference type="EMBL" id="TWU51767.1"/>
    </source>
</evidence>
<keyword evidence="1" id="KW-0805">Transcription regulation</keyword>
<reference evidence="5 6" key="1">
    <citation type="submission" date="2019-02" db="EMBL/GenBank/DDBJ databases">
        <title>Deep-cultivation of Planctomycetes and their phenomic and genomic characterization uncovers novel biology.</title>
        <authorList>
            <person name="Wiegand S."/>
            <person name="Jogler M."/>
            <person name="Boedeker C."/>
            <person name="Pinto D."/>
            <person name="Vollmers J."/>
            <person name="Rivas-Marin E."/>
            <person name="Kohn T."/>
            <person name="Peeters S.H."/>
            <person name="Heuer A."/>
            <person name="Rast P."/>
            <person name="Oberbeckmann S."/>
            <person name="Bunk B."/>
            <person name="Jeske O."/>
            <person name="Meyerdierks A."/>
            <person name="Storesund J.E."/>
            <person name="Kallscheuer N."/>
            <person name="Luecker S."/>
            <person name="Lage O.M."/>
            <person name="Pohl T."/>
            <person name="Merkel B.J."/>
            <person name="Hornburger P."/>
            <person name="Mueller R.-W."/>
            <person name="Bruemmer F."/>
            <person name="Labrenz M."/>
            <person name="Spormann A.M."/>
            <person name="Op Den Camp H."/>
            <person name="Overmann J."/>
            <person name="Amann R."/>
            <person name="Jetten M.S.M."/>
            <person name="Mascher T."/>
            <person name="Medema M.H."/>
            <person name="Devos D.P."/>
            <person name="Kaster A.-K."/>
            <person name="Ovreas L."/>
            <person name="Rohde M."/>
            <person name="Galperin M.Y."/>
            <person name="Jogler C."/>
        </authorList>
    </citation>
    <scope>NUCLEOTIDE SEQUENCE [LARGE SCALE GENOMIC DNA]</scope>
    <source>
        <strain evidence="5 6">Poly59</strain>
    </source>
</reference>
<dbReference type="PANTHER" id="PTHR30146">
    <property type="entry name" value="LACI-RELATED TRANSCRIPTIONAL REPRESSOR"/>
    <property type="match status" value="1"/>
</dbReference>
<keyword evidence="6" id="KW-1185">Reference proteome</keyword>
<dbReference type="PROSITE" id="PS00041">
    <property type="entry name" value="HTH_ARAC_FAMILY_1"/>
    <property type="match status" value="1"/>
</dbReference>
<organism evidence="5 6">
    <name type="scientific">Rubripirellula reticaptiva</name>
    <dbReference type="NCBI Taxonomy" id="2528013"/>
    <lineage>
        <taxon>Bacteria</taxon>
        <taxon>Pseudomonadati</taxon>
        <taxon>Planctomycetota</taxon>
        <taxon>Planctomycetia</taxon>
        <taxon>Pirellulales</taxon>
        <taxon>Pirellulaceae</taxon>
        <taxon>Rubripirellula</taxon>
    </lineage>
</organism>
<protein>
    <submittedName>
        <fullName evidence="5">Xylose operon regulatory protein</fullName>
    </submittedName>
</protein>
<dbReference type="GO" id="GO:0003700">
    <property type="term" value="F:DNA-binding transcription factor activity"/>
    <property type="evidence" value="ECO:0007669"/>
    <property type="project" value="InterPro"/>
</dbReference>
<dbReference type="PANTHER" id="PTHR30146:SF24">
    <property type="entry name" value="XYLOSE OPERON REGULATORY PROTEIN"/>
    <property type="match status" value="1"/>
</dbReference>
<feature type="domain" description="HTH araC/xylS-type" evidence="4">
    <location>
        <begin position="281"/>
        <end position="379"/>
    </location>
</feature>
<keyword evidence="2" id="KW-0238">DNA-binding</keyword>
<gene>
    <name evidence="5" type="primary">xylR_2</name>
    <name evidence="5" type="ORF">Poly59_33620</name>
</gene>
<dbReference type="GO" id="GO:0000976">
    <property type="term" value="F:transcription cis-regulatory region binding"/>
    <property type="evidence" value="ECO:0007669"/>
    <property type="project" value="TreeGrafter"/>
</dbReference>
<keyword evidence="3" id="KW-0804">Transcription</keyword>
<dbReference type="InterPro" id="IPR018062">
    <property type="entry name" value="HTH_AraC-typ_CS"/>
</dbReference>
<evidence type="ECO:0000256" key="3">
    <source>
        <dbReference type="ARBA" id="ARBA00023163"/>
    </source>
</evidence>
<sequence>MRRRVALIIETSSIYGRDLLSGIVRFMRMHDDWSVFLEQRDLTKKPPSWIATWKGDGVISRATTPALVAAVQATQVPLVELTDRQDGITLPCIRSDDAAIGRMAADHLLERGFRRFGFCGFRGEAWSHRREKAFAQAVHEAGCSCDIYNSRWYGRSARSWEDEQQHLVSWLKTFARPFGIMTCSDIRGTQVLDACSTAGLSVPEEAAVVGVDNDELLCRICAPPLSSVIPNAEGIGYRAAELLTEMMDSGNATVFDYQLEPLGVATRQSTDVVAIDDPAVAAAVKLIRENACRGITVDEVTANASVSRSTLERQLRKYLGRSPQEEIRFVQVKRVRELLLTTDLSIEKISFLCGFDHPEYLHVVFKRVLGITPGQFRQQVKPTSSVTK</sequence>
<proteinExistence type="predicted"/>
<comment type="caution">
    <text evidence="5">The sequence shown here is derived from an EMBL/GenBank/DDBJ whole genome shotgun (WGS) entry which is preliminary data.</text>
</comment>
<dbReference type="InterPro" id="IPR046335">
    <property type="entry name" value="LacI/GalR-like_sensor"/>
</dbReference>
<evidence type="ECO:0000313" key="6">
    <source>
        <dbReference type="Proteomes" id="UP000317977"/>
    </source>
</evidence>
<evidence type="ECO:0000256" key="1">
    <source>
        <dbReference type="ARBA" id="ARBA00023015"/>
    </source>
</evidence>
<dbReference type="InterPro" id="IPR028082">
    <property type="entry name" value="Peripla_BP_I"/>
</dbReference>
<dbReference type="InterPro" id="IPR054031">
    <property type="entry name" value="XylR_PBP1"/>
</dbReference>
<dbReference type="PROSITE" id="PS01124">
    <property type="entry name" value="HTH_ARAC_FAMILY_2"/>
    <property type="match status" value="1"/>
</dbReference>
<dbReference type="Proteomes" id="UP000317977">
    <property type="component" value="Unassembled WGS sequence"/>
</dbReference>
<dbReference type="EMBL" id="SJPX01000003">
    <property type="protein sequence ID" value="TWU51767.1"/>
    <property type="molecule type" value="Genomic_DNA"/>
</dbReference>
<dbReference type="SUPFAM" id="SSF53822">
    <property type="entry name" value="Periplasmic binding protein-like I"/>
    <property type="match status" value="1"/>
</dbReference>
<dbReference type="Pfam" id="PF12833">
    <property type="entry name" value="HTH_18"/>
    <property type="match status" value="1"/>
</dbReference>
<evidence type="ECO:0000259" key="4">
    <source>
        <dbReference type="PROSITE" id="PS01124"/>
    </source>
</evidence>
<dbReference type="InterPro" id="IPR009057">
    <property type="entry name" value="Homeodomain-like_sf"/>
</dbReference>